<evidence type="ECO:0000313" key="2">
    <source>
        <dbReference type="EMBL" id="TGO21807.1"/>
    </source>
</evidence>
<dbReference type="EMBL" id="PQXI01000198">
    <property type="protein sequence ID" value="TGO21807.1"/>
    <property type="molecule type" value="Genomic_DNA"/>
</dbReference>
<reference evidence="2 3" key="1">
    <citation type="submission" date="2017-12" db="EMBL/GenBank/DDBJ databases">
        <title>Comparative genomics of Botrytis spp.</title>
        <authorList>
            <person name="Valero-Jimenez C.A."/>
            <person name="Tapia P."/>
            <person name="Veloso J."/>
            <person name="Silva-Moreno E."/>
            <person name="Staats M."/>
            <person name="Valdes J.H."/>
            <person name="Van Kan J.A.L."/>
        </authorList>
    </citation>
    <scope>NUCLEOTIDE SEQUENCE [LARGE SCALE GENOMIC DNA]</scope>
    <source>
        <strain evidence="2 3">Bp0003</strain>
    </source>
</reference>
<proteinExistence type="inferred from homology"/>
<comment type="similarity">
    <text evidence="1">Belongs to the asaB hydroxylase/desaturase family.</text>
</comment>
<protein>
    <submittedName>
        <fullName evidence="2">Uncharacterized protein</fullName>
    </submittedName>
</protein>
<accession>A0A4Z1FJA7</accession>
<dbReference type="PANTHER" id="PTHR34598:SF3">
    <property type="entry name" value="OXIDOREDUCTASE AN1597"/>
    <property type="match status" value="1"/>
</dbReference>
<evidence type="ECO:0000256" key="1">
    <source>
        <dbReference type="ARBA" id="ARBA00023604"/>
    </source>
</evidence>
<gene>
    <name evidence="2" type="ORF">BPAE_0199g00010</name>
</gene>
<dbReference type="InterPro" id="IPR044053">
    <property type="entry name" value="AsaB-like"/>
</dbReference>
<sequence>MGSLLKQISANEIATVQFLKWTDLYTHEKPFQMFLEINAESNEQRTSNLQFEEKSIAVENIRGYEHLFELDKHGFIIRPFPSAPSCLRDVNRETVVSSYFPAVDELLRQELEGVDRTFLLDWRVRSADPVHHENKTTINLLDLTSRLKPANAAHIDQSPLASVKYVLREFPDEADYLLSGRVRIVKYYSPILGYACNAMTEFADHMLHQVSGYHFFMPSKIGL</sequence>
<comment type="caution">
    <text evidence="2">The sequence shown here is derived from an EMBL/GenBank/DDBJ whole genome shotgun (WGS) entry which is preliminary data.</text>
</comment>
<organism evidence="2 3">
    <name type="scientific">Botrytis paeoniae</name>
    <dbReference type="NCBI Taxonomy" id="278948"/>
    <lineage>
        <taxon>Eukaryota</taxon>
        <taxon>Fungi</taxon>
        <taxon>Dikarya</taxon>
        <taxon>Ascomycota</taxon>
        <taxon>Pezizomycotina</taxon>
        <taxon>Leotiomycetes</taxon>
        <taxon>Helotiales</taxon>
        <taxon>Sclerotiniaceae</taxon>
        <taxon>Botrytis</taxon>
    </lineage>
</organism>
<evidence type="ECO:0000313" key="3">
    <source>
        <dbReference type="Proteomes" id="UP000297910"/>
    </source>
</evidence>
<dbReference type="Proteomes" id="UP000297910">
    <property type="component" value="Unassembled WGS sequence"/>
</dbReference>
<name>A0A4Z1FJA7_9HELO</name>
<dbReference type="PANTHER" id="PTHR34598">
    <property type="entry name" value="BLL6449 PROTEIN"/>
    <property type="match status" value="1"/>
</dbReference>
<dbReference type="GO" id="GO:0016491">
    <property type="term" value="F:oxidoreductase activity"/>
    <property type="evidence" value="ECO:0007669"/>
    <property type="project" value="InterPro"/>
</dbReference>
<dbReference type="AlphaFoldDB" id="A0A4Z1FJA7"/>
<keyword evidence="3" id="KW-1185">Reference proteome</keyword>